<accession>A0ABQ6JDY3</accession>
<dbReference type="Proteomes" id="UP001157017">
    <property type="component" value="Unassembled WGS sequence"/>
</dbReference>
<organism evidence="1 2">
    <name type="scientific">Angustibacter aerolatus</name>
    <dbReference type="NCBI Taxonomy" id="1162965"/>
    <lineage>
        <taxon>Bacteria</taxon>
        <taxon>Bacillati</taxon>
        <taxon>Actinomycetota</taxon>
        <taxon>Actinomycetes</taxon>
        <taxon>Kineosporiales</taxon>
        <taxon>Kineosporiaceae</taxon>
    </lineage>
</organism>
<dbReference type="EMBL" id="BSUZ01000001">
    <property type="protein sequence ID" value="GMA86368.1"/>
    <property type="molecule type" value="Genomic_DNA"/>
</dbReference>
<name>A0ABQ6JDY3_9ACTN</name>
<comment type="caution">
    <text evidence="1">The sequence shown here is derived from an EMBL/GenBank/DDBJ whole genome shotgun (WGS) entry which is preliminary data.</text>
</comment>
<protein>
    <submittedName>
        <fullName evidence="1">Uncharacterized protein</fullName>
    </submittedName>
</protein>
<keyword evidence="2" id="KW-1185">Reference proteome</keyword>
<evidence type="ECO:0000313" key="2">
    <source>
        <dbReference type="Proteomes" id="UP001157017"/>
    </source>
</evidence>
<proteinExistence type="predicted"/>
<sequence>MDDMAMAADPEASEASEQYLRGVTQVYAQRVQSAMDEPAVPAAAVAGPRHAERPGACG</sequence>
<gene>
    <name evidence="1" type="ORF">GCM10025868_16180</name>
</gene>
<evidence type="ECO:0000313" key="1">
    <source>
        <dbReference type="EMBL" id="GMA86368.1"/>
    </source>
</evidence>
<reference evidence="2" key="1">
    <citation type="journal article" date="2019" name="Int. J. Syst. Evol. Microbiol.">
        <title>The Global Catalogue of Microorganisms (GCM) 10K type strain sequencing project: providing services to taxonomists for standard genome sequencing and annotation.</title>
        <authorList>
            <consortium name="The Broad Institute Genomics Platform"/>
            <consortium name="The Broad Institute Genome Sequencing Center for Infectious Disease"/>
            <person name="Wu L."/>
            <person name="Ma J."/>
        </authorList>
    </citation>
    <scope>NUCLEOTIDE SEQUENCE [LARGE SCALE GENOMIC DNA]</scope>
    <source>
        <strain evidence="2">NBRC 108730</strain>
    </source>
</reference>